<evidence type="ECO:0000313" key="3">
    <source>
        <dbReference type="Proteomes" id="UP001175271"/>
    </source>
</evidence>
<keyword evidence="3" id="KW-1185">Reference proteome</keyword>
<protein>
    <submittedName>
        <fullName evidence="2">Uncharacterized protein</fullName>
    </submittedName>
</protein>
<sequence length="88" mass="9847">MAKNRGLIRQEGVKRGAKGRAVAIESKSKLDENNVFKIAISSHLRSTDHHRRSVLTGNPCLISGIVPFFVTITSLSTALRRRRYSWKG</sequence>
<evidence type="ECO:0000313" key="2">
    <source>
        <dbReference type="EMBL" id="KAK0419323.1"/>
    </source>
</evidence>
<dbReference type="AlphaFoldDB" id="A0AA39I9X5"/>
<gene>
    <name evidence="2" type="ORF">QR680_014084</name>
</gene>
<name>A0AA39I9X5_9BILA</name>
<comment type="caution">
    <text evidence="2">The sequence shown here is derived from an EMBL/GenBank/DDBJ whole genome shotgun (WGS) entry which is preliminary data.</text>
</comment>
<organism evidence="2 3">
    <name type="scientific">Steinernema hermaphroditum</name>
    <dbReference type="NCBI Taxonomy" id="289476"/>
    <lineage>
        <taxon>Eukaryota</taxon>
        <taxon>Metazoa</taxon>
        <taxon>Ecdysozoa</taxon>
        <taxon>Nematoda</taxon>
        <taxon>Chromadorea</taxon>
        <taxon>Rhabditida</taxon>
        <taxon>Tylenchina</taxon>
        <taxon>Panagrolaimomorpha</taxon>
        <taxon>Strongyloidoidea</taxon>
        <taxon>Steinernematidae</taxon>
        <taxon>Steinernema</taxon>
    </lineage>
</organism>
<dbReference type="Proteomes" id="UP001175271">
    <property type="component" value="Unassembled WGS sequence"/>
</dbReference>
<reference evidence="2" key="1">
    <citation type="submission" date="2023-06" db="EMBL/GenBank/DDBJ databases">
        <title>Genomic analysis of the entomopathogenic nematode Steinernema hermaphroditum.</title>
        <authorList>
            <person name="Schwarz E.M."/>
            <person name="Heppert J.K."/>
            <person name="Baniya A."/>
            <person name="Schwartz H.T."/>
            <person name="Tan C.-H."/>
            <person name="Antoshechkin I."/>
            <person name="Sternberg P.W."/>
            <person name="Goodrich-Blair H."/>
            <person name="Dillman A.R."/>
        </authorList>
    </citation>
    <scope>NUCLEOTIDE SEQUENCE</scope>
    <source>
        <strain evidence="2">PS9179</strain>
        <tissue evidence="2">Whole animal</tissue>
    </source>
</reference>
<keyword evidence="1" id="KW-1133">Transmembrane helix</keyword>
<keyword evidence="1" id="KW-0812">Transmembrane</keyword>
<evidence type="ECO:0000256" key="1">
    <source>
        <dbReference type="SAM" id="Phobius"/>
    </source>
</evidence>
<accession>A0AA39I9X5</accession>
<keyword evidence="1" id="KW-0472">Membrane</keyword>
<dbReference type="EMBL" id="JAUCMV010000002">
    <property type="protein sequence ID" value="KAK0419323.1"/>
    <property type="molecule type" value="Genomic_DNA"/>
</dbReference>
<feature type="transmembrane region" description="Helical" evidence="1">
    <location>
        <begin position="61"/>
        <end position="79"/>
    </location>
</feature>
<proteinExistence type="predicted"/>